<dbReference type="SUPFAM" id="SSF51679">
    <property type="entry name" value="Bacterial luciferase-like"/>
    <property type="match status" value="1"/>
</dbReference>
<accession>A0A2S8BFQ2</accession>
<evidence type="ECO:0000256" key="2">
    <source>
        <dbReference type="SAM" id="MobiDB-lite"/>
    </source>
</evidence>
<evidence type="ECO:0000313" key="5">
    <source>
        <dbReference type="Proteomes" id="UP000238296"/>
    </source>
</evidence>
<dbReference type="Proteomes" id="UP000238296">
    <property type="component" value="Unassembled WGS sequence"/>
</dbReference>
<gene>
    <name evidence="4" type="primary">fgd1_5</name>
    <name evidence="4" type="ORF">C1Y40_04349</name>
</gene>
<dbReference type="PANTHER" id="PTHR43244">
    <property type="match status" value="1"/>
</dbReference>
<dbReference type="NCBIfam" id="TIGR03557">
    <property type="entry name" value="F420_G6P_family"/>
    <property type="match status" value="1"/>
</dbReference>
<protein>
    <submittedName>
        <fullName evidence="4">F420-dependent glucose-6-phosphate dehydrogenase 1</fullName>
        <ecNumber evidence="4">1.1.98.2</ecNumber>
    </submittedName>
</protein>
<proteinExistence type="predicted"/>
<dbReference type="Gene3D" id="3.20.20.30">
    <property type="entry name" value="Luciferase-like domain"/>
    <property type="match status" value="1"/>
</dbReference>
<dbReference type="InterPro" id="IPR019945">
    <property type="entry name" value="F420_G6P_DH-rel"/>
</dbReference>
<dbReference type="PANTHER" id="PTHR43244:SF1">
    <property type="entry name" value="5,10-METHYLENETETRAHYDROMETHANOPTERIN REDUCTASE"/>
    <property type="match status" value="1"/>
</dbReference>
<evidence type="ECO:0000313" key="4">
    <source>
        <dbReference type="EMBL" id="PQM45492.1"/>
    </source>
</evidence>
<evidence type="ECO:0000259" key="3">
    <source>
        <dbReference type="Pfam" id="PF00296"/>
    </source>
</evidence>
<dbReference type="AlphaFoldDB" id="A0A2S8BFQ2"/>
<dbReference type="GO" id="GO:0016705">
    <property type="term" value="F:oxidoreductase activity, acting on paired donors, with incorporation or reduction of molecular oxygen"/>
    <property type="evidence" value="ECO:0007669"/>
    <property type="project" value="InterPro"/>
</dbReference>
<name>A0A2S8BFQ2_9MYCO</name>
<dbReference type="CDD" id="cd01097">
    <property type="entry name" value="Tetrahydromethanopterin_reductase"/>
    <property type="match status" value="1"/>
</dbReference>
<dbReference type="GO" id="GO:0052749">
    <property type="term" value="F:glucose-6-phosphate dehydrogenase (coenzyme F420) activity"/>
    <property type="evidence" value="ECO:0007669"/>
    <property type="project" value="UniProtKB-EC"/>
</dbReference>
<dbReference type="Pfam" id="PF00296">
    <property type="entry name" value="Bac_luciferase"/>
    <property type="match status" value="1"/>
</dbReference>
<dbReference type="InterPro" id="IPR036661">
    <property type="entry name" value="Luciferase-like_sf"/>
</dbReference>
<reference evidence="4 5" key="1">
    <citation type="journal article" date="2017" name="Int. J. Syst. Evol. Microbiol.">
        <title>Mycobacterium talmoniae sp. nov., a slowly growing mycobacterium isolated from human respiratory samples.</title>
        <authorList>
            <person name="Davidson R.M."/>
            <person name="DeGroote M.A."/>
            <person name="Marola J.L."/>
            <person name="Buss S."/>
            <person name="Jones V."/>
            <person name="McNeil M.R."/>
            <person name="Freifeld A.G."/>
            <person name="Elaine Epperson L."/>
            <person name="Hasan N.A."/>
            <person name="Jackson M."/>
            <person name="Iwen P.C."/>
            <person name="Salfinger M."/>
            <person name="Strong M."/>
        </authorList>
    </citation>
    <scope>NUCLEOTIDE SEQUENCE [LARGE SCALE GENOMIC DNA]</scope>
    <source>
        <strain evidence="4 5">ATCC BAA-2683</strain>
    </source>
</reference>
<dbReference type="InterPro" id="IPR011251">
    <property type="entry name" value="Luciferase-like_dom"/>
</dbReference>
<feature type="domain" description="Luciferase-like" evidence="3">
    <location>
        <begin position="3"/>
        <end position="215"/>
    </location>
</feature>
<sequence>MTRFGYTLLTEQSGPKDLVRYAVSAERRGFDFEVCSDHFSPWLTSQGHAPNAWTVLGAVAQATDRVDLYSYVTCPTVRYHPVIVAQQAATVQILSDGRFTLGLGSGENLNEHVVGHGWPTVQRRQDMLREAIEIIRALFDGGTVNWRGHYFQVDLARLWDLPEVPVGVAVAMAGEKGIANFTTLSDHLIAVQPDQDLVHGWHTARQAAGLAGSGRVVGQVPVCWIPTATPPCTAPMTSSAGSAVAGRSTRTCRPRPVSRPPPSSSGPRTSRTAFRADPTWMRSSTRCAPTGRPASPILR</sequence>
<dbReference type="EC" id="1.1.98.2" evidence="4"/>
<dbReference type="EMBL" id="PPEA01000635">
    <property type="protein sequence ID" value="PQM45492.1"/>
    <property type="molecule type" value="Genomic_DNA"/>
</dbReference>
<keyword evidence="1 4" id="KW-0560">Oxidoreductase</keyword>
<feature type="region of interest" description="Disordered" evidence="2">
    <location>
        <begin position="234"/>
        <end position="299"/>
    </location>
</feature>
<dbReference type="InterPro" id="IPR050564">
    <property type="entry name" value="F420-G6PD/mer"/>
</dbReference>
<comment type="caution">
    <text evidence="4">The sequence shown here is derived from an EMBL/GenBank/DDBJ whole genome shotgun (WGS) entry which is preliminary data.</text>
</comment>
<evidence type="ECO:0000256" key="1">
    <source>
        <dbReference type="ARBA" id="ARBA00023002"/>
    </source>
</evidence>
<organism evidence="4 5">
    <name type="scientific">Mycobacterium talmoniae</name>
    <dbReference type="NCBI Taxonomy" id="1858794"/>
    <lineage>
        <taxon>Bacteria</taxon>
        <taxon>Bacillati</taxon>
        <taxon>Actinomycetota</taxon>
        <taxon>Actinomycetes</taxon>
        <taxon>Mycobacteriales</taxon>
        <taxon>Mycobacteriaceae</taxon>
        <taxon>Mycobacterium</taxon>
    </lineage>
</organism>